<keyword evidence="8" id="KW-0547">Nucleotide-binding</keyword>
<comment type="subcellular location">
    <subcellularLocation>
        <location evidence="2">Cell membrane</location>
        <topology evidence="2">Multi-pass membrane protein</topology>
    </subcellularLocation>
</comment>
<dbReference type="Pfam" id="PF00512">
    <property type="entry name" value="HisKA"/>
    <property type="match status" value="1"/>
</dbReference>
<evidence type="ECO:0000256" key="14">
    <source>
        <dbReference type="SAM" id="Phobius"/>
    </source>
</evidence>
<dbReference type="PROSITE" id="PS50885">
    <property type="entry name" value="HAMP"/>
    <property type="match status" value="1"/>
</dbReference>
<evidence type="ECO:0000256" key="4">
    <source>
        <dbReference type="ARBA" id="ARBA00022475"/>
    </source>
</evidence>
<evidence type="ECO:0000256" key="8">
    <source>
        <dbReference type="ARBA" id="ARBA00022741"/>
    </source>
</evidence>
<dbReference type="InterPro" id="IPR036890">
    <property type="entry name" value="HATPase_C_sf"/>
</dbReference>
<keyword evidence="12" id="KW-0902">Two-component regulatory system</keyword>
<organism evidence="17 18">
    <name type="scientific">Cohnella kolymensis</name>
    <dbReference type="NCBI Taxonomy" id="1590652"/>
    <lineage>
        <taxon>Bacteria</taxon>
        <taxon>Bacillati</taxon>
        <taxon>Bacillota</taxon>
        <taxon>Bacilli</taxon>
        <taxon>Bacillales</taxon>
        <taxon>Paenibacillaceae</taxon>
        <taxon>Cohnella</taxon>
    </lineage>
</organism>
<keyword evidence="9" id="KW-0418">Kinase</keyword>
<gene>
    <name evidence="17" type="ORF">SD71_01500</name>
</gene>
<reference evidence="17 18" key="1">
    <citation type="submission" date="2014-12" db="EMBL/GenBank/DDBJ databases">
        <title>Draft genome sequence of Cohnella kolymensis strain B-2846.</title>
        <authorList>
            <person name="Karlyshev A.V."/>
            <person name="Kudryashova E.B."/>
        </authorList>
    </citation>
    <scope>NUCLEOTIDE SEQUENCE [LARGE SCALE GENOMIC DNA]</scope>
    <source>
        <strain evidence="17 18">VKM B-2846</strain>
    </source>
</reference>
<sequence length="437" mass="50094">MFTSMFRKWVAAYLVIMFAGILILISVISWLVQRDFYRQGLNQLNNRAIAVEHEFIQYQLGDIPFSDFRRSLKRIEQEYGVQISIVGQAVKYLRKDLLEVGVRPDVRDWINSVSEGDRIERIKKFHQQDNEKMLIVGFPLKSEGEVVAAAFVYTPMTNIDQLAKPVLKSIWLVALISAGPFILLLWFATGRFVRPIKEMSQAAGLVADGNFSSRVKVSGKDEIANLGSSFNRMAERIQRVEVQRRQLITELSHELRTPLTSIRATLQALSDGIISQEEQKEYADLSLVEAIRLGKLIDNLQELSAFEEHQIEYHFKPLDLIELVESTIAQYQLHAEQLGMHLLMHKTRDRQPVWVNGDPEKLKQVLINVIGNALHHNDKDTRVVIRLSREKDKVIIMVKDDGKGVSQDHLPHLFERFYKAETSRSTKDQVLGLPSPD</sequence>
<dbReference type="InterPro" id="IPR003661">
    <property type="entry name" value="HisK_dim/P_dom"/>
</dbReference>
<evidence type="ECO:0000256" key="12">
    <source>
        <dbReference type="ARBA" id="ARBA00023012"/>
    </source>
</evidence>
<evidence type="ECO:0000256" key="10">
    <source>
        <dbReference type="ARBA" id="ARBA00022840"/>
    </source>
</evidence>
<dbReference type="CDD" id="cd06225">
    <property type="entry name" value="HAMP"/>
    <property type="match status" value="1"/>
</dbReference>
<protein>
    <recommendedName>
        <fullName evidence="3">histidine kinase</fullName>
        <ecNumber evidence="3">2.7.13.3</ecNumber>
    </recommendedName>
</protein>
<evidence type="ECO:0000313" key="17">
    <source>
        <dbReference type="EMBL" id="KIL37376.1"/>
    </source>
</evidence>
<dbReference type="Pfam" id="PF02518">
    <property type="entry name" value="HATPase_c"/>
    <property type="match status" value="1"/>
</dbReference>
<dbReference type="Gene3D" id="1.10.287.130">
    <property type="match status" value="1"/>
</dbReference>
<dbReference type="InterPro" id="IPR036097">
    <property type="entry name" value="HisK_dim/P_sf"/>
</dbReference>
<dbReference type="PROSITE" id="PS50109">
    <property type="entry name" value="HIS_KIN"/>
    <property type="match status" value="1"/>
</dbReference>
<evidence type="ECO:0000256" key="1">
    <source>
        <dbReference type="ARBA" id="ARBA00000085"/>
    </source>
</evidence>
<dbReference type="PANTHER" id="PTHR45528:SF1">
    <property type="entry name" value="SENSOR HISTIDINE KINASE CPXA"/>
    <property type="match status" value="1"/>
</dbReference>
<evidence type="ECO:0000256" key="3">
    <source>
        <dbReference type="ARBA" id="ARBA00012438"/>
    </source>
</evidence>
<dbReference type="SUPFAM" id="SSF55874">
    <property type="entry name" value="ATPase domain of HSP90 chaperone/DNA topoisomerase II/histidine kinase"/>
    <property type="match status" value="1"/>
</dbReference>
<keyword evidence="11 14" id="KW-1133">Transmembrane helix</keyword>
<dbReference type="InterPro" id="IPR005467">
    <property type="entry name" value="His_kinase_dom"/>
</dbReference>
<feature type="domain" description="Histidine kinase" evidence="15">
    <location>
        <begin position="250"/>
        <end position="437"/>
    </location>
</feature>
<dbReference type="Pfam" id="PF00672">
    <property type="entry name" value="HAMP"/>
    <property type="match status" value="1"/>
</dbReference>
<feature type="domain" description="HAMP" evidence="16">
    <location>
        <begin position="190"/>
        <end position="242"/>
    </location>
</feature>
<evidence type="ECO:0000256" key="13">
    <source>
        <dbReference type="ARBA" id="ARBA00023136"/>
    </source>
</evidence>
<dbReference type="SUPFAM" id="SSF47384">
    <property type="entry name" value="Homodimeric domain of signal transducing histidine kinase"/>
    <property type="match status" value="1"/>
</dbReference>
<dbReference type="SUPFAM" id="SSF158472">
    <property type="entry name" value="HAMP domain-like"/>
    <property type="match status" value="1"/>
</dbReference>
<evidence type="ECO:0000256" key="7">
    <source>
        <dbReference type="ARBA" id="ARBA00022692"/>
    </source>
</evidence>
<keyword evidence="18" id="KW-1185">Reference proteome</keyword>
<evidence type="ECO:0000256" key="2">
    <source>
        <dbReference type="ARBA" id="ARBA00004651"/>
    </source>
</evidence>
<dbReference type="CDD" id="cd00082">
    <property type="entry name" value="HisKA"/>
    <property type="match status" value="1"/>
</dbReference>
<keyword evidence="10" id="KW-0067">ATP-binding</keyword>
<feature type="transmembrane region" description="Helical" evidence="14">
    <location>
        <begin position="12"/>
        <end position="32"/>
    </location>
</feature>
<name>A0ABR5A8K0_9BACL</name>
<dbReference type="Gene3D" id="3.30.565.10">
    <property type="entry name" value="Histidine kinase-like ATPase, C-terminal domain"/>
    <property type="match status" value="1"/>
</dbReference>
<comment type="catalytic activity">
    <reaction evidence="1">
        <text>ATP + protein L-histidine = ADP + protein N-phospho-L-histidine.</text>
        <dbReference type="EC" id="2.7.13.3"/>
    </reaction>
</comment>
<dbReference type="SMART" id="SM00388">
    <property type="entry name" value="HisKA"/>
    <property type="match status" value="1"/>
</dbReference>
<dbReference type="EMBL" id="JXAL01000001">
    <property type="protein sequence ID" value="KIL37376.1"/>
    <property type="molecule type" value="Genomic_DNA"/>
</dbReference>
<feature type="transmembrane region" description="Helical" evidence="14">
    <location>
        <begin position="170"/>
        <end position="189"/>
    </location>
</feature>
<keyword evidence="4" id="KW-1003">Cell membrane</keyword>
<keyword evidence="6" id="KW-0808">Transferase</keyword>
<accession>A0ABR5A8K0</accession>
<dbReference type="SMART" id="SM00304">
    <property type="entry name" value="HAMP"/>
    <property type="match status" value="1"/>
</dbReference>
<proteinExistence type="predicted"/>
<dbReference type="InterPro" id="IPR003660">
    <property type="entry name" value="HAMP_dom"/>
</dbReference>
<dbReference type="InterPro" id="IPR050398">
    <property type="entry name" value="HssS/ArlS-like"/>
</dbReference>
<dbReference type="Proteomes" id="UP000054526">
    <property type="component" value="Unassembled WGS sequence"/>
</dbReference>
<comment type="caution">
    <text evidence="17">The sequence shown here is derived from an EMBL/GenBank/DDBJ whole genome shotgun (WGS) entry which is preliminary data.</text>
</comment>
<evidence type="ECO:0000259" key="15">
    <source>
        <dbReference type="PROSITE" id="PS50109"/>
    </source>
</evidence>
<evidence type="ECO:0000256" key="5">
    <source>
        <dbReference type="ARBA" id="ARBA00022553"/>
    </source>
</evidence>
<dbReference type="InterPro" id="IPR003594">
    <property type="entry name" value="HATPase_dom"/>
</dbReference>
<dbReference type="Gene3D" id="6.10.340.10">
    <property type="match status" value="1"/>
</dbReference>
<evidence type="ECO:0000259" key="16">
    <source>
        <dbReference type="PROSITE" id="PS50885"/>
    </source>
</evidence>
<evidence type="ECO:0000256" key="6">
    <source>
        <dbReference type="ARBA" id="ARBA00022679"/>
    </source>
</evidence>
<keyword evidence="5" id="KW-0597">Phosphoprotein</keyword>
<evidence type="ECO:0000256" key="9">
    <source>
        <dbReference type="ARBA" id="ARBA00022777"/>
    </source>
</evidence>
<keyword evidence="7 14" id="KW-0812">Transmembrane</keyword>
<evidence type="ECO:0000256" key="11">
    <source>
        <dbReference type="ARBA" id="ARBA00022989"/>
    </source>
</evidence>
<keyword evidence="13 14" id="KW-0472">Membrane</keyword>
<dbReference type="SMART" id="SM00387">
    <property type="entry name" value="HATPase_c"/>
    <property type="match status" value="1"/>
</dbReference>
<dbReference type="CDD" id="cd00075">
    <property type="entry name" value="HATPase"/>
    <property type="match status" value="1"/>
</dbReference>
<dbReference type="EC" id="2.7.13.3" evidence="3"/>
<dbReference type="PANTHER" id="PTHR45528">
    <property type="entry name" value="SENSOR HISTIDINE KINASE CPXA"/>
    <property type="match status" value="1"/>
</dbReference>
<evidence type="ECO:0000313" key="18">
    <source>
        <dbReference type="Proteomes" id="UP000054526"/>
    </source>
</evidence>